<dbReference type="InterPro" id="IPR017853">
    <property type="entry name" value="GH"/>
</dbReference>
<dbReference type="InterPro" id="IPR000490">
    <property type="entry name" value="Glyco_hydro_17"/>
</dbReference>
<comment type="similarity">
    <text evidence="1 4">Belongs to the glycosyl hydrolase 17 family.</text>
</comment>
<dbReference type="AlphaFoldDB" id="A9NTI6"/>
<accession>A9NTI6</accession>
<dbReference type="EMBL" id="EF084635">
    <property type="protein sequence ID" value="ABK23947.1"/>
    <property type="molecule type" value="mRNA"/>
</dbReference>
<evidence type="ECO:0000256" key="5">
    <source>
        <dbReference type="RuleBase" id="RU004336"/>
    </source>
</evidence>
<evidence type="ECO:0008006" key="7">
    <source>
        <dbReference type="Google" id="ProtNLM"/>
    </source>
</evidence>
<name>A9NTI6_PICSI</name>
<evidence type="ECO:0000256" key="2">
    <source>
        <dbReference type="ARBA" id="ARBA00022801"/>
    </source>
</evidence>
<dbReference type="PROSITE" id="PS00587">
    <property type="entry name" value="GLYCOSYL_HYDROL_F17"/>
    <property type="match status" value="1"/>
</dbReference>
<dbReference type="Pfam" id="PF00332">
    <property type="entry name" value="Glyco_hydro_17"/>
    <property type="match status" value="1"/>
</dbReference>
<keyword evidence="2 5" id="KW-0378">Hydrolase</keyword>
<proteinExistence type="evidence at transcript level"/>
<evidence type="ECO:0000256" key="1">
    <source>
        <dbReference type="ARBA" id="ARBA00008773"/>
    </source>
</evidence>
<organism evidence="6">
    <name type="scientific">Picea sitchensis</name>
    <name type="common">Sitka spruce</name>
    <name type="synonym">Pinus sitchensis</name>
    <dbReference type="NCBI Taxonomy" id="3332"/>
    <lineage>
        <taxon>Eukaryota</taxon>
        <taxon>Viridiplantae</taxon>
        <taxon>Streptophyta</taxon>
        <taxon>Embryophyta</taxon>
        <taxon>Tracheophyta</taxon>
        <taxon>Spermatophyta</taxon>
        <taxon>Pinopsida</taxon>
        <taxon>Pinidae</taxon>
        <taxon>Conifers I</taxon>
        <taxon>Pinales</taxon>
        <taxon>Pinaceae</taxon>
        <taxon>Picea</taxon>
    </lineage>
</organism>
<dbReference type="FunFam" id="3.20.20.80:FF:000010">
    <property type="entry name" value="glucan endo-1,3-beta-glucosidase, basic"/>
    <property type="match status" value="1"/>
</dbReference>
<dbReference type="GO" id="GO:0004553">
    <property type="term" value="F:hydrolase activity, hydrolyzing O-glycosyl compounds"/>
    <property type="evidence" value="ECO:0007669"/>
    <property type="project" value="InterPro"/>
</dbReference>
<dbReference type="GO" id="GO:0005975">
    <property type="term" value="P:carbohydrate metabolic process"/>
    <property type="evidence" value="ECO:0007669"/>
    <property type="project" value="InterPro"/>
</dbReference>
<dbReference type="SUPFAM" id="SSF51445">
    <property type="entry name" value="(Trans)glycosidases"/>
    <property type="match status" value="1"/>
</dbReference>
<dbReference type="Gene3D" id="3.20.20.80">
    <property type="entry name" value="Glycosidases"/>
    <property type="match status" value="1"/>
</dbReference>
<dbReference type="CAZy" id="GH17">
    <property type="family name" value="Glycoside Hydrolase Family 17"/>
</dbReference>
<evidence type="ECO:0000256" key="4">
    <source>
        <dbReference type="RuleBase" id="RU004335"/>
    </source>
</evidence>
<sequence length="344" mass="36988">MAASKEQTKIILIGFIAIFCCSIFTDGDKIGVNYGMLGDNLPPADQVVTLINNNNIGKTRIFAANRDALNAFANSGIDVIVGVGNEELEAISSSQDSANGWVNNNIVPFYPATNIKYIAVGNEVLPSTQYVSYLFPAMTNIQTAVQNANLQNNIKVSTTHVMGVTNGFPPSQGVFGDDVKDTMNSILKFLSDNGAPYMANVYPYFSYTGSGGSITLDYALFKSTSTVVTDNGRSYTNLFDAMVDTVISAMENLGYPNVPIVITESGWPSAGADAATVENAQSYNNNLIQHILSNAGTPKRSGTSIETYIFALFNENTKTGDEIERHFGLFNADQSPAYSVNFSP</sequence>
<dbReference type="PANTHER" id="PTHR32227">
    <property type="entry name" value="GLUCAN ENDO-1,3-BETA-GLUCOSIDASE BG1-RELATED-RELATED"/>
    <property type="match status" value="1"/>
</dbReference>
<protein>
    <recommendedName>
        <fullName evidence="7">Glucan endo-1,3-beta-D-glucosidase</fullName>
    </recommendedName>
</protein>
<dbReference type="InterPro" id="IPR044965">
    <property type="entry name" value="Glyco_hydro_17_plant"/>
</dbReference>
<evidence type="ECO:0000256" key="3">
    <source>
        <dbReference type="ARBA" id="ARBA00023295"/>
    </source>
</evidence>
<reference evidence="6" key="1">
    <citation type="journal article" date="2008" name="BMC Genomics">
        <title>A conifer genomics resource of 200,000 spruce (Picea spp.) ESTs and 6,464 high-quality, sequence-finished full-length cDNAs for Sitka spruce (Picea sitchensis).</title>
        <authorList>
            <person name="Ralph S.G."/>
            <person name="Chun H.J."/>
            <person name="Kolosova N."/>
            <person name="Cooper D."/>
            <person name="Oddy C."/>
            <person name="Ritland C.E."/>
            <person name="Kirkpatrick R."/>
            <person name="Moore R."/>
            <person name="Barber S."/>
            <person name="Holt R.A."/>
            <person name="Jones S.J."/>
            <person name="Marra M.A."/>
            <person name="Douglas C.J."/>
            <person name="Ritland K."/>
            <person name="Bohlmann J."/>
        </authorList>
    </citation>
    <scope>NUCLEOTIDE SEQUENCE</scope>
    <source>
        <tissue evidence="6">Green portion of the leader tissue</tissue>
    </source>
</reference>
<keyword evidence="3 5" id="KW-0326">Glycosidase</keyword>
<evidence type="ECO:0000313" key="6">
    <source>
        <dbReference type="EMBL" id="ABK23947.1"/>
    </source>
</evidence>